<evidence type="ECO:0000256" key="7">
    <source>
        <dbReference type="SAM" id="Phobius"/>
    </source>
</evidence>
<accession>A0AAD9YNA5</accession>
<gene>
    <name evidence="9" type="ORF">CKAH01_04157</name>
</gene>
<dbReference type="InterPro" id="IPR020846">
    <property type="entry name" value="MFS_dom"/>
</dbReference>
<dbReference type="SUPFAM" id="SSF103473">
    <property type="entry name" value="MFS general substrate transporter"/>
    <property type="match status" value="1"/>
</dbReference>
<reference evidence="9" key="1">
    <citation type="submission" date="2023-02" db="EMBL/GenBank/DDBJ databases">
        <title>Colletotrichum kahawae CIFC_Que2 genome sequencing and assembly.</title>
        <authorList>
            <person name="Baroncelli R."/>
        </authorList>
    </citation>
    <scope>NUCLEOTIDE SEQUENCE</scope>
    <source>
        <strain evidence="9">CIFC_Que2</strain>
    </source>
</reference>
<feature type="transmembrane region" description="Helical" evidence="7">
    <location>
        <begin position="340"/>
        <end position="359"/>
    </location>
</feature>
<feature type="transmembrane region" description="Helical" evidence="7">
    <location>
        <begin position="85"/>
        <end position="106"/>
    </location>
</feature>
<dbReference type="InterPro" id="IPR011701">
    <property type="entry name" value="MFS"/>
</dbReference>
<dbReference type="PANTHER" id="PTHR43791">
    <property type="entry name" value="PERMEASE-RELATED"/>
    <property type="match status" value="1"/>
</dbReference>
<dbReference type="PANTHER" id="PTHR43791:SF97">
    <property type="entry name" value="ALLANTOATE TRANSPORTER, PUTATIVE (AFU_ORTHOLOGUE AFUA_1G14700)-RELATED"/>
    <property type="match status" value="1"/>
</dbReference>
<evidence type="ECO:0000256" key="5">
    <source>
        <dbReference type="ARBA" id="ARBA00023136"/>
    </source>
</evidence>
<dbReference type="GO" id="GO:0016020">
    <property type="term" value="C:membrane"/>
    <property type="evidence" value="ECO:0007669"/>
    <property type="project" value="UniProtKB-SubCell"/>
</dbReference>
<name>A0AAD9YNA5_COLKA</name>
<evidence type="ECO:0000313" key="10">
    <source>
        <dbReference type="Proteomes" id="UP001281614"/>
    </source>
</evidence>
<evidence type="ECO:0000256" key="4">
    <source>
        <dbReference type="ARBA" id="ARBA00022989"/>
    </source>
</evidence>
<keyword evidence="4 7" id="KW-1133">Transmembrane helix</keyword>
<feature type="transmembrane region" description="Helical" evidence="7">
    <location>
        <begin position="205"/>
        <end position="225"/>
    </location>
</feature>
<feature type="transmembrane region" description="Helical" evidence="7">
    <location>
        <begin position="391"/>
        <end position="409"/>
    </location>
</feature>
<sequence length="516" mass="56689">MDPKPVADSKLTEPAVLKDSHDEVPFDESEALKPALNRRLLMKTDLVVLPCLVISMTLAFLDKNALGFAAIFGLRTDANLKGQEYSWLGSIFYFGYLAMELPSLWLITKVPIGKYISACLILWGAAICLMAACHNFAGLATIRVLLGIFEAALLPCMLVLNSTWYRREEQPLRTALWHNTFAGVFGGILSYAIGNIKGSLSTWKYIFIIYGAVTIFTGFIIFFALPDSPANAWFFTEEEKKAVIIRLAENQTGVDNHKKFDRKQIIEALKDPKCWCVWACGIGYAIANAGITNFNPLIIAGYGFSQTRTVLMATPQAAVAMVAGAVLTAISHFVQNLRCFFWIISALIGLAGAVMVHTLDVTSARNASLGTKTNAVPLSIVQENQTNENLAGVYIMGFYNVPWVFMLSLNSSNTAGATKKSFMGVSVAVCYAIGNIIGPQLFLSSQAPRYPLGIGAMMFAFALMAASGAVYYVLCVLENKRRDSQYGVPEDKVQAGLESERQDKTDWENKGFRYTY</sequence>
<feature type="transmembrane region" description="Helical" evidence="7">
    <location>
        <begin position="313"/>
        <end position="333"/>
    </location>
</feature>
<comment type="subcellular location">
    <subcellularLocation>
        <location evidence="1">Membrane</location>
        <topology evidence="1">Multi-pass membrane protein</topology>
    </subcellularLocation>
</comment>
<dbReference type="InterPro" id="IPR036259">
    <property type="entry name" value="MFS_trans_sf"/>
</dbReference>
<dbReference type="PROSITE" id="PS50850">
    <property type="entry name" value="MFS"/>
    <property type="match status" value="1"/>
</dbReference>
<feature type="transmembrane region" description="Helical" evidence="7">
    <location>
        <begin position="47"/>
        <end position="73"/>
    </location>
</feature>
<dbReference type="AlphaFoldDB" id="A0AAD9YNA5"/>
<feature type="domain" description="Major facilitator superfamily (MFS) profile" evidence="8">
    <location>
        <begin position="48"/>
        <end position="480"/>
    </location>
</feature>
<evidence type="ECO:0000259" key="8">
    <source>
        <dbReference type="PROSITE" id="PS50850"/>
    </source>
</evidence>
<feature type="transmembrane region" description="Helical" evidence="7">
    <location>
        <begin position="144"/>
        <end position="164"/>
    </location>
</feature>
<feature type="transmembrane region" description="Helical" evidence="7">
    <location>
        <begin position="112"/>
        <end position="132"/>
    </location>
</feature>
<dbReference type="Gene3D" id="1.20.1250.20">
    <property type="entry name" value="MFS general substrate transporter like domains"/>
    <property type="match status" value="1"/>
</dbReference>
<organism evidence="9 10">
    <name type="scientific">Colletotrichum kahawae</name>
    <name type="common">Coffee berry disease fungus</name>
    <dbReference type="NCBI Taxonomy" id="34407"/>
    <lineage>
        <taxon>Eukaryota</taxon>
        <taxon>Fungi</taxon>
        <taxon>Dikarya</taxon>
        <taxon>Ascomycota</taxon>
        <taxon>Pezizomycotina</taxon>
        <taxon>Sordariomycetes</taxon>
        <taxon>Hypocreomycetidae</taxon>
        <taxon>Glomerellales</taxon>
        <taxon>Glomerellaceae</taxon>
        <taxon>Colletotrichum</taxon>
        <taxon>Colletotrichum gloeosporioides species complex</taxon>
    </lineage>
</organism>
<dbReference type="EMBL" id="VYYT01000079">
    <property type="protein sequence ID" value="KAK2771582.1"/>
    <property type="molecule type" value="Genomic_DNA"/>
</dbReference>
<dbReference type="FunFam" id="1.20.1250.20:FF:000064">
    <property type="entry name" value="MFS allantoate transporter"/>
    <property type="match status" value="1"/>
</dbReference>
<dbReference type="Proteomes" id="UP001281614">
    <property type="component" value="Unassembled WGS sequence"/>
</dbReference>
<dbReference type="Pfam" id="PF07690">
    <property type="entry name" value="MFS_1"/>
    <property type="match status" value="1"/>
</dbReference>
<dbReference type="GO" id="GO:0022857">
    <property type="term" value="F:transmembrane transporter activity"/>
    <property type="evidence" value="ECO:0007669"/>
    <property type="project" value="InterPro"/>
</dbReference>
<keyword evidence="5 7" id="KW-0472">Membrane</keyword>
<evidence type="ECO:0000256" key="3">
    <source>
        <dbReference type="ARBA" id="ARBA00022692"/>
    </source>
</evidence>
<keyword evidence="3 7" id="KW-0812">Transmembrane</keyword>
<keyword evidence="10" id="KW-1185">Reference proteome</keyword>
<comment type="caution">
    <text evidence="9">The sequence shown here is derived from an EMBL/GenBank/DDBJ whole genome shotgun (WGS) entry which is preliminary data.</text>
</comment>
<comment type="similarity">
    <text evidence="6">Belongs to the major facilitator superfamily. Allantoate permease family.</text>
</comment>
<protein>
    <submittedName>
        <fullName evidence="9">Major facilitator superfamily transporter</fullName>
    </submittedName>
</protein>
<evidence type="ECO:0000256" key="2">
    <source>
        <dbReference type="ARBA" id="ARBA00022448"/>
    </source>
</evidence>
<feature type="transmembrane region" description="Helical" evidence="7">
    <location>
        <begin position="176"/>
        <end position="193"/>
    </location>
</feature>
<evidence type="ECO:0000313" key="9">
    <source>
        <dbReference type="EMBL" id="KAK2771582.1"/>
    </source>
</evidence>
<feature type="transmembrane region" description="Helical" evidence="7">
    <location>
        <begin position="454"/>
        <end position="474"/>
    </location>
</feature>
<proteinExistence type="inferred from homology"/>
<keyword evidence="2" id="KW-0813">Transport</keyword>
<feature type="transmembrane region" description="Helical" evidence="7">
    <location>
        <begin position="421"/>
        <end position="442"/>
    </location>
</feature>
<evidence type="ECO:0000256" key="1">
    <source>
        <dbReference type="ARBA" id="ARBA00004141"/>
    </source>
</evidence>
<evidence type="ECO:0000256" key="6">
    <source>
        <dbReference type="ARBA" id="ARBA00037968"/>
    </source>
</evidence>